<protein>
    <recommendedName>
        <fullName evidence="4">CUB domain-containing protein</fullName>
    </recommendedName>
</protein>
<evidence type="ECO:0000259" key="4">
    <source>
        <dbReference type="PROSITE" id="PS01180"/>
    </source>
</evidence>
<dbReference type="InterPro" id="IPR036116">
    <property type="entry name" value="FN3_sf"/>
</dbReference>
<accession>A0A917LMX1</accession>
<dbReference type="PANTHER" id="PTHR24251">
    <property type="entry name" value="OVOCHYMASE-RELATED"/>
    <property type="match status" value="1"/>
</dbReference>
<dbReference type="PROSITE" id="PS01180">
    <property type="entry name" value="CUB"/>
    <property type="match status" value="1"/>
</dbReference>
<dbReference type="SUPFAM" id="SSF49265">
    <property type="entry name" value="Fibronectin type III"/>
    <property type="match status" value="1"/>
</dbReference>
<evidence type="ECO:0000256" key="1">
    <source>
        <dbReference type="ARBA" id="ARBA00022729"/>
    </source>
</evidence>
<proteinExistence type="predicted"/>
<keyword evidence="6" id="KW-1185">Reference proteome</keyword>
<dbReference type="SUPFAM" id="SSF49854">
    <property type="entry name" value="Spermadhesin, CUB domain"/>
    <property type="match status" value="2"/>
</dbReference>
<dbReference type="AlphaFoldDB" id="A0A917LMX1"/>
<dbReference type="SUPFAM" id="SSF69304">
    <property type="entry name" value="Tricorn protease N-terminal domain"/>
    <property type="match status" value="1"/>
</dbReference>
<organism evidence="5 6">
    <name type="scientific">Bizionia arctica</name>
    <dbReference type="NCBI Taxonomy" id="1495645"/>
    <lineage>
        <taxon>Bacteria</taxon>
        <taxon>Pseudomonadati</taxon>
        <taxon>Bacteroidota</taxon>
        <taxon>Flavobacteriia</taxon>
        <taxon>Flavobacteriales</taxon>
        <taxon>Flavobacteriaceae</taxon>
        <taxon>Bizionia</taxon>
    </lineage>
</organism>
<dbReference type="InterPro" id="IPR035914">
    <property type="entry name" value="Sperma_CUB_dom_sf"/>
</dbReference>
<dbReference type="Gene3D" id="2.60.120.290">
    <property type="entry name" value="Spermadhesin, CUB domain"/>
    <property type="match status" value="2"/>
</dbReference>
<dbReference type="EMBL" id="BMFQ01000002">
    <property type="protein sequence ID" value="GGG46136.1"/>
    <property type="molecule type" value="Genomic_DNA"/>
</dbReference>
<dbReference type="Pfam" id="PF18962">
    <property type="entry name" value="Por_Secre_tail"/>
    <property type="match status" value="1"/>
</dbReference>
<feature type="domain" description="CUB" evidence="4">
    <location>
        <begin position="774"/>
        <end position="905"/>
    </location>
</feature>
<evidence type="ECO:0000313" key="6">
    <source>
        <dbReference type="Proteomes" id="UP000625976"/>
    </source>
</evidence>
<keyword evidence="1" id="KW-0732">Signal</keyword>
<name>A0A917LMX1_9FLAO</name>
<evidence type="ECO:0000256" key="3">
    <source>
        <dbReference type="ARBA" id="ARBA00023157"/>
    </source>
</evidence>
<comment type="caution">
    <text evidence="5">The sequence shown here is derived from an EMBL/GenBank/DDBJ whole genome shotgun (WGS) entry which is preliminary data.</text>
</comment>
<dbReference type="InterPro" id="IPR000859">
    <property type="entry name" value="CUB_dom"/>
</dbReference>
<reference evidence="5" key="2">
    <citation type="submission" date="2020-09" db="EMBL/GenBank/DDBJ databases">
        <authorList>
            <person name="Sun Q."/>
            <person name="Zhou Y."/>
        </authorList>
    </citation>
    <scope>NUCLEOTIDE SEQUENCE</scope>
    <source>
        <strain evidence="5">CGMCC 1.12751</strain>
    </source>
</reference>
<dbReference type="RefSeq" id="WP_188463848.1">
    <property type="nucleotide sequence ID" value="NZ_BMFQ01000002.1"/>
</dbReference>
<gene>
    <name evidence="5" type="ORF">GCM10010976_17130</name>
</gene>
<dbReference type="CDD" id="cd00041">
    <property type="entry name" value="CUB"/>
    <property type="match status" value="2"/>
</dbReference>
<dbReference type="InterPro" id="IPR025507">
    <property type="entry name" value="DUF4394"/>
</dbReference>
<dbReference type="Gene3D" id="2.60.40.10">
    <property type="entry name" value="Immunoglobulins"/>
    <property type="match status" value="2"/>
</dbReference>
<keyword evidence="3" id="KW-1015">Disulfide bond</keyword>
<dbReference type="PANTHER" id="PTHR24251:SF37">
    <property type="entry name" value="CUB DOMAIN-CONTAINING PROTEIN"/>
    <property type="match status" value="1"/>
</dbReference>
<dbReference type="InterPro" id="IPR026444">
    <property type="entry name" value="Secre_tail"/>
</dbReference>
<evidence type="ECO:0000256" key="2">
    <source>
        <dbReference type="ARBA" id="ARBA00022737"/>
    </source>
</evidence>
<keyword evidence="2" id="KW-0677">Repeat</keyword>
<dbReference type="Pfam" id="PF14339">
    <property type="entry name" value="DUF4394"/>
    <property type="match status" value="1"/>
</dbReference>
<dbReference type="InterPro" id="IPR013783">
    <property type="entry name" value="Ig-like_fold"/>
</dbReference>
<dbReference type="SMART" id="SM00042">
    <property type="entry name" value="CUB"/>
    <property type="match status" value="2"/>
</dbReference>
<sequence>MKNTTLKTLFFLTATLFITSVYSQTARERYVPTEVEKVLEKVQSAANLTLREPANLLTKEEQKVLRDYYQTPEISNTAFRATGDVYALDVRNGGDYGSFPLTGPFNIASVAVITNDIYASDFDVTGTLYALATTDVNLVSVEPDTGAITIVAPLTGAATDVTYSGLSWNQTNSTMYALTTDGTTTNLYTLDLTTGAMTLIGATGTTLGIWLAIDNAGIIYMADIGNDNFYTLNPTTGAATLVGPLGVDISFAQDADVDPVSNTLYMAGYIGGGVNNIYSVDVTTGTATSLGTVNNNDAELGMFSIDGPIAIDNNFVCDDAITIGLGIINSNGPSNAGGGASNVCLSGATNSEWYAYTATNSGDLTISSDLTSNSGVDTRVSVYNDDCMNLACIDSDDNSGANNTSTVVIPVISGMTYLIEWDDANNADAFDFELSLAISCPDPINFAIASFDDTTADFSWDAVAEATNGYVLNVFNAGDDPDVDSPVYTENIPSGTLTATATPLMPQTMYDVYLMADCDTSVSNSVSLSFETDIAPPVCGGTYADVGGATGPYLPSENTTTTISPDVSGDVVTVTFTYVDIESSTGVGTQDGCWDYLTVYNGPDASYPVLAQTLCGEESGDGGVSSVPGSILSIGMSFTSTDASGALTFVFTSDGSLQETGWLADVTCGPPPSCVTPGSFSNTMTTDTMATYTWDETANASNGYVFSVFNDGDDPDTATAVYTENIAFGTNTATATGLMPATAYDAYIMADCDTSGMSTTDLDSFTTEAAPPVCGGSFVDSGGVSAGYSPSEVTTTTISPDVAGEYVTVTFTYVDIESATGEGNQEGCWDYLTIYDGPDASYPVLAQTLCGEESGDGSTPTLYPESLLSVGNSYTSTDSSGALTFVFTSDSSVQETGWIADVTCGALSIDEFSEAQFSYYPNPTSGLLHINAKQTIDTVQVFNLLGQEVMSLSPRAMEVTLDFSSLSQGAYFLKSSVNGNLSTHKIIRR</sequence>
<dbReference type="Proteomes" id="UP000625976">
    <property type="component" value="Unassembled WGS sequence"/>
</dbReference>
<reference evidence="5" key="1">
    <citation type="journal article" date="2014" name="Int. J. Syst. Evol. Microbiol.">
        <title>Complete genome sequence of Corynebacterium casei LMG S-19264T (=DSM 44701T), isolated from a smear-ripened cheese.</title>
        <authorList>
            <consortium name="US DOE Joint Genome Institute (JGI-PGF)"/>
            <person name="Walter F."/>
            <person name="Albersmeier A."/>
            <person name="Kalinowski J."/>
            <person name="Ruckert C."/>
        </authorList>
    </citation>
    <scope>NUCLEOTIDE SEQUENCE</scope>
    <source>
        <strain evidence="5">CGMCC 1.12751</strain>
    </source>
</reference>
<dbReference type="NCBIfam" id="TIGR04183">
    <property type="entry name" value="Por_Secre_tail"/>
    <property type="match status" value="1"/>
</dbReference>
<evidence type="ECO:0000313" key="5">
    <source>
        <dbReference type="EMBL" id="GGG46136.1"/>
    </source>
</evidence>